<dbReference type="RefSeq" id="WP_381482011.1">
    <property type="nucleotide sequence ID" value="NZ_JBHTLT010000124.1"/>
</dbReference>
<dbReference type="NCBIfam" id="NF037981">
    <property type="entry name" value="NCS2_1"/>
    <property type="match status" value="1"/>
</dbReference>
<evidence type="ECO:0000313" key="9">
    <source>
        <dbReference type="Proteomes" id="UP001597231"/>
    </source>
</evidence>
<accession>A0ABW3U074</accession>
<keyword evidence="3" id="KW-0813">Transport</keyword>
<evidence type="ECO:0000256" key="7">
    <source>
        <dbReference type="SAM" id="Phobius"/>
    </source>
</evidence>
<feature type="transmembrane region" description="Helical" evidence="7">
    <location>
        <begin position="371"/>
        <end position="389"/>
    </location>
</feature>
<keyword evidence="6 7" id="KW-0472">Membrane</keyword>
<name>A0ABW3U074_9BACL</name>
<feature type="transmembrane region" description="Helical" evidence="7">
    <location>
        <begin position="39"/>
        <end position="57"/>
    </location>
</feature>
<feature type="transmembrane region" description="Helical" evidence="7">
    <location>
        <begin position="228"/>
        <end position="250"/>
    </location>
</feature>
<feature type="transmembrane region" description="Helical" evidence="7">
    <location>
        <begin position="69"/>
        <end position="89"/>
    </location>
</feature>
<proteinExistence type="inferred from homology"/>
<evidence type="ECO:0000256" key="2">
    <source>
        <dbReference type="ARBA" id="ARBA00008821"/>
    </source>
</evidence>
<comment type="similarity">
    <text evidence="2">Belongs to the nucleobase:cation symporter-2 (NCS2) (TC 2.A.40) family.</text>
</comment>
<dbReference type="Pfam" id="PF00860">
    <property type="entry name" value="Xan_ur_permease"/>
    <property type="match status" value="1"/>
</dbReference>
<comment type="caution">
    <text evidence="8">The sequence shown here is derived from an EMBL/GenBank/DDBJ whole genome shotgun (WGS) entry which is preliminary data.</text>
</comment>
<evidence type="ECO:0000313" key="8">
    <source>
        <dbReference type="EMBL" id="MFD1206491.1"/>
    </source>
</evidence>
<feature type="transmembrane region" description="Helical" evidence="7">
    <location>
        <begin position="128"/>
        <end position="148"/>
    </location>
</feature>
<sequence length="430" mass="46485">MKQLAGGLQWAVFLIASSIAAPIAIAHVFGMDAAETASFIQRTMFVLGTACVVQAVIGHRLPINEGPAGLWWGIFVVYVNMVGILYATADDALQALQTGMIVSGVLFILLAAFGFISKMKRLFTPTVTFTYLMLLIFQLSGTFIKGMVGVETSTDPIDGIVFIGSLLTVIVTFITMYHKVTWVSKYSVLLSIGFGWIVFILLGKAQSIHTTSNSIVRFPEVFVYGKPVWDSGVVVTAFFITLLLIANMMASIRVMENLLKHSFQKEVSDRTREGSIASGINHLLAGVFSAIGPVPISGSAGFVGTTRMASLRPFIIGSLLVMIMTLFPAIMSFFAALPAPVAYAVTFAIFAKMVELAFAEMEMENDKTIGYRVSALGLMIGVGLMFVPTESMMHLPAILSAVLSNGLIIGTLVAITVEQFLRAMKKRRSV</sequence>
<gene>
    <name evidence="8" type="ORF">ACFQ38_15450</name>
</gene>
<comment type="subcellular location">
    <subcellularLocation>
        <location evidence="1">Membrane</location>
        <topology evidence="1">Multi-pass membrane protein</topology>
    </subcellularLocation>
</comment>
<protein>
    <submittedName>
        <fullName evidence="8">Purine/pyrimidine permease</fullName>
    </submittedName>
</protein>
<reference evidence="9" key="1">
    <citation type="journal article" date="2019" name="Int. J. Syst. Evol. Microbiol.">
        <title>The Global Catalogue of Microorganisms (GCM) 10K type strain sequencing project: providing services to taxonomists for standard genome sequencing and annotation.</title>
        <authorList>
            <consortium name="The Broad Institute Genomics Platform"/>
            <consortium name="The Broad Institute Genome Sequencing Center for Infectious Disease"/>
            <person name="Wu L."/>
            <person name="Ma J."/>
        </authorList>
    </citation>
    <scope>NUCLEOTIDE SEQUENCE [LARGE SCALE GENOMIC DNA]</scope>
    <source>
        <strain evidence="9">CCUG 53915</strain>
    </source>
</reference>
<feature type="transmembrane region" description="Helical" evidence="7">
    <location>
        <begin position="189"/>
        <end position="208"/>
    </location>
</feature>
<evidence type="ECO:0000256" key="4">
    <source>
        <dbReference type="ARBA" id="ARBA00022692"/>
    </source>
</evidence>
<feature type="transmembrane region" description="Helical" evidence="7">
    <location>
        <begin position="95"/>
        <end position="116"/>
    </location>
</feature>
<dbReference type="Proteomes" id="UP001597231">
    <property type="component" value="Unassembled WGS sequence"/>
</dbReference>
<feature type="transmembrane region" description="Helical" evidence="7">
    <location>
        <begin position="160"/>
        <end position="177"/>
    </location>
</feature>
<evidence type="ECO:0000256" key="6">
    <source>
        <dbReference type="ARBA" id="ARBA00023136"/>
    </source>
</evidence>
<evidence type="ECO:0000256" key="1">
    <source>
        <dbReference type="ARBA" id="ARBA00004141"/>
    </source>
</evidence>
<dbReference type="PANTHER" id="PTHR42810:SF1">
    <property type="entry name" value="PURINE PERMEASE YWDJ-RELATED"/>
    <property type="match status" value="1"/>
</dbReference>
<dbReference type="EMBL" id="JBHTLT010000124">
    <property type="protein sequence ID" value="MFD1206491.1"/>
    <property type="molecule type" value="Genomic_DNA"/>
</dbReference>
<keyword evidence="5 7" id="KW-1133">Transmembrane helix</keyword>
<organism evidence="8 9">
    <name type="scientific">Sporosarcina contaminans</name>
    <dbReference type="NCBI Taxonomy" id="633403"/>
    <lineage>
        <taxon>Bacteria</taxon>
        <taxon>Bacillati</taxon>
        <taxon>Bacillota</taxon>
        <taxon>Bacilli</taxon>
        <taxon>Bacillales</taxon>
        <taxon>Caryophanaceae</taxon>
        <taxon>Sporosarcina</taxon>
    </lineage>
</organism>
<feature type="transmembrane region" description="Helical" evidence="7">
    <location>
        <begin position="341"/>
        <end position="359"/>
    </location>
</feature>
<keyword evidence="9" id="KW-1185">Reference proteome</keyword>
<evidence type="ECO:0000256" key="5">
    <source>
        <dbReference type="ARBA" id="ARBA00022989"/>
    </source>
</evidence>
<dbReference type="PANTHER" id="PTHR42810">
    <property type="entry name" value="PURINE PERMEASE C1399.01C-RELATED"/>
    <property type="match status" value="1"/>
</dbReference>
<feature type="transmembrane region" description="Helical" evidence="7">
    <location>
        <begin position="314"/>
        <end position="335"/>
    </location>
</feature>
<evidence type="ECO:0000256" key="3">
    <source>
        <dbReference type="ARBA" id="ARBA00022448"/>
    </source>
</evidence>
<feature type="transmembrane region" description="Helical" evidence="7">
    <location>
        <begin position="395"/>
        <end position="417"/>
    </location>
</feature>
<keyword evidence="4 7" id="KW-0812">Transmembrane</keyword>
<dbReference type="InterPro" id="IPR006043">
    <property type="entry name" value="NCS2"/>
</dbReference>